<dbReference type="AlphaFoldDB" id="A0A0L6V9A7"/>
<dbReference type="EMBL" id="LAVV01007213">
    <property type="protein sequence ID" value="KNZ56710.1"/>
    <property type="molecule type" value="Genomic_DNA"/>
</dbReference>
<organism evidence="1 2">
    <name type="scientific">Puccinia sorghi</name>
    <dbReference type="NCBI Taxonomy" id="27349"/>
    <lineage>
        <taxon>Eukaryota</taxon>
        <taxon>Fungi</taxon>
        <taxon>Dikarya</taxon>
        <taxon>Basidiomycota</taxon>
        <taxon>Pucciniomycotina</taxon>
        <taxon>Pucciniomycetes</taxon>
        <taxon>Pucciniales</taxon>
        <taxon>Pucciniaceae</taxon>
        <taxon>Puccinia</taxon>
    </lineage>
</organism>
<dbReference type="PANTHER" id="PTHR31912:SF34">
    <property type="entry name" value="NOTOCHORD-RELATED PROTEIN"/>
    <property type="match status" value="1"/>
</dbReference>
<evidence type="ECO:0000313" key="2">
    <source>
        <dbReference type="Proteomes" id="UP000037035"/>
    </source>
</evidence>
<reference evidence="1 2" key="1">
    <citation type="submission" date="2015-08" db="EMBL/GenBank/DDBJ databases">
        <title>Next Generation Sequencing and Analysis of the Genome of Puccinia sorghi L Schw, the Causal Agent of Maize Common Rust.</title>
        <authorList>
            <person name="Rochi L."/>
            <person name="Burguener G."/>
            <person name="Darino M."/>
            <person name="Turjanski A."/>
            <person name="Kreff E."/>
            <person name="Dieguez M.J."/>
            <person name="Sacco F."/>
        </authorList>
    </citation>
    <scope>NUCLEOTIDE SEQUENCE [LARGE SCALE GENOMIC DNA]</scope>
    <source>
        <strain evidence="1 2">RO10H11247</strain>
    </source>
</reference>
<protein>
    <submittedName>
        <fullName evidence="1">Uncharacterized protein</fullName>
    </submittedName>
</protein>
<gene>
    <name evidence="1" type="ORF">VP01_2339g3</name>
</gene>
<sequence length="414" mass="48556">MAGQGLICLQERMFLNVDQLGGVRLELIPHETLGRDVLASYQSAKWLRYLQFDYWVQMQFTLQSQFQDIYTSILLTLLDVDVNDLELTYSEIRFPDGSYLIKEDQLNYIKITNPWRIKAAGSLIIHMPINLYADDTSGNEFLHKLLTWSTTIGESFLEEIKRTALSLCMIKLQVILIQNDLHNMIQQSSKKFFVCLCHFASWLTHQWLLRVFHLRVDFADDTNQMPFIKDFFWVSKISPFNRMNHKIQQVRPTARLRFTEISEINDTRIFNPFLKLKYFDGCHDTPVEFLHIFLLGAAKYLFKDFMSQIPESNLKTLEAHWRSFNSDSLNIPPIQARFMVVHYKSFIGKHFCTVIQAAPFVFFPFMNKLLQELCIALCYFGPPSLFAKQKFEVYNGILRNASIHSNREILAIIR</sequence>
<comment type="caution">
    <text evidence="1">The sequence shown here is derived from an EMBL/GenBank/DDBJ whole genome shotgun (WGS) entry which is preliminary data.</text>
</comment>
<proteinExistence type="predicted"/>
<evidence type="ECO:0000313" key="1">
    <source>
        <dbReference type="EMBL" id="KNZ56710.1"/>
    </source>
</evidence>
<dbReference type="Proteomes" id="UP000037035">
    <property type="component" value="Unassembled WGS sequence"/>
</dbReference>
<dbReference type="VEuPathDB" id="FungiDB:VP01_2339g3"/>
<dbReference type="OrthoDB" id="6152038at2759"/>
<accession>A0A0L6V9A7</accession>
<name>A0A0L6V9A7_9BASI</name>
<dbReference type="PANTHER" id="PTHR31912">
    <property type="entry name" value="IP13529P"/>
    <property type="match status" value="1"/>
</dbReference>
<keyword evidence="2" id="KW-1185">Reference proteome</keyword>